<dbReference type="OrthoDB" id="298012at2759"/>
<name>A0A9W9TD28_9EURO</name>
<dbReference type="SUPFAM" id="SSF51735">
    <property type="entry name" value="NAD(P)-binding Rossmann-fold domains"/>
    <property type="match status" value="1"/>
</dbReference>
<proteinExistence type="predicted"/>
<evidence type="ECO:0000313" key="5">
    <source>
        <dbReference type="Proteomes" id="UP001150904"/>
    </source>
</evidence>
<reference evidence="4" key="1">
    <citation type="submission" date="2022-12" db="EMBL/GenBank/DDBJ databases">
        <authorList>
            <person name="Petersen C."/>
        </authorList>
    </citation>
    <scope>NUCLEOTIDE SEQUENCE</scope>
    <source>
        <strain evidence="4">IBT 15544</strain>
    </source>
</reference>
<organism evidence="4 5">
    <name type="scientific">Penicillium cinerascens</name>
    <dbReference type="NCBI Taxonomy" id="70096"/>
    <lineage>
        <taxon>Eukaryota</taxon>
        <taxon>Fungi</taxon>
        <taxon>Dikarya</taxon>
        <taxon>Ascomycota</taxon>
        <taxon>Pezizomycotina</taxon>
        <taxon>Eurotiomycetes</taxon>
        <taxon>Eurotiomycetidae</taxon>
        <taxon>Eurotiales</taxon>
        <taxon>Aspergillaceae</taxon>
        <taxon>Penicillium</taxon>
    </lineage>
</organism>
<comment type="caution">
    <text evidence="4">The sequence shown here is derived from an EMBL/GenBank/DDBJ whole genome shotgun (WGS) entry which is preliminary data.</text>
</comment>
<feature type="domain" description="D-isomer specific 2-hydroxyacid dehydrogenase NAD-binding" evidence="3">
    <location>
        <begin position="26"/>
        <end position="78"/>
    </location>
</feature>
<reference evidence="4" key="2">
    <citation type="journal article" date="2023" name="IMA Fungus">
        <title>Comparative genomic study of the Penicillium genus elucidates a diverse pangenome and 15 lateral gene transfer events.</title>
        <authorList>
            <person name="Petersen C."/>
            <person name="Sorensen T."/>
            <person name="Nielsen M.R."/>
            <person name="Sondergaard T.E."/>
            <person name="Sorensen J.L."/>
            <person name="Fitzpatrick D.A."/>
            <person name="Frisvad J.C."/>
            <person name="Nielsen K.L."/>
        </authorList>
    </citation>
    <scope>NUCLEOTIDE SEQUENCE</scope>
    <source>
        <strain evidence="4">IBT 15544</strain>
    </source>
</reference>
<protein>
    <recommendedName>
        <fullName evidence="3">D-isomer specific 2-hydroxyacid dehydrogenase NAD-binding domain-containing protein</fullName>
    </recommendedName>
</protein>
<dbReference type="AlphaFoldDB" id="A0A9W9TD28"/>
<accession>A0A9W9TD28</accession>
<evidence type="ECO:0000313" key="4">
    <source>
        <dbReference type="EMBL" id="KAJ5218076.1"/>
    </source>
</evidence>
<dbReference type="RefSeq" id="XP_058312649.1">
    <property type="nucleotide sequence ID" value="XM_058447238.1"/>
</dbReference>
<dbReference type="Pfam" id="PF02826">
    <property type="entry name" value="2-Hacid_dh_C"/>
    <property type="match status" value="1"/>
</dbReference>
<keyword evidence="5" id="KW-1185">Reference proteome</keyword>
<evidence type="ECO:0000256" key="2">
    <source>
        <dbReference type="ARBA" id="ARBA00023027"/>
    </source>
</evidence>
<dbReference type="PANTHER" id="PTHR43333:SF1">
    <property type="entry name" value="D-ISOMER SPECIFIC 2-HYDROXYACID DEHYDROGENASE NAD-BINDING DOMAIN-CONTAINING PROTEIN"/>
    <property type="match status" value="1"/>
</dbReference>
<dbReference type="GO" id="GO:0051287">
    <property type="term" value="F:NAD binding"/>
    <property type="evidence" value="ECO:0007669"/>
    <property type="project" value="InterPro"/>
</dbReference>
<dbReference type="GO" id="GO:0016491">
    <property type="term" value="F:oxidoreductase activity"/>
    <property type="evidence" value="ECO:0007669"/>
    <property type="project" value="UniProtKB-KW"/>
</dbReference>
<dbReference type="Gene3D" id="3.40.50.720">
    <property type="entry name" value="NAD(P)-binding Rossmann-like Domain"/>
    <property type="match status" value="1"/>
</dbReference>
<dbReference type="InterPro" id="IPR006140">
    <property type="entry name" value="D-isomer_DH_NAD-bd"/>
</dbReference>
<dbReference type="GeneID" id="83174538"/>
<keyword evidence="2" id="KW-0520">NAD</keyword>
<gene>
    <name evidence="4" type="ORF">N7498_000175</name>
</gene>
<keyword evidence="1" id="KW-0560">Oxidoreductase</keyword>
<dbReference type="Proteomes" id="UP001150904">
    <property type="component" value="Unassembled WGS sequence"/>
</dbReference>
<dbReference type="EMBL" id="JAPQKR010000004">
    <property type="protein sequence ID" value="KAJ5218076.1"/>
    <property type="molecule type" value="Genomic_DNA"/>
</dbReference>
<dbReference type="PANTHER" id="PTHR43333">
    <property type="entry name" value="2-HACID_DH_C DOMAIN-CONTAINING PROTEIN"/>
    <property type="match status" value="1"/>
</dbReference>
<sequence length="81" mass="9118">MTDWIGTEELPILSSKDKSSWMKFVLTTLRGKVVNRDSLVAALKNRNLSAALGDVTDPEPLSQGHLLWDVPDLHITPWKTY</sequence>
<evidence type="ECO:0000256" key="1">
    <source>
        <dbReference type="ARBA" id="ARBA00023002"/>
    </source>
</evidence>
<dbReference type="InterPro" id="IPR036291">
    <property type="entry name" value="NAD(P)-bd_dom_sf"/>
</dbReference>
<evidence type="ECO:0000259" key="3">
    <source>
        <dbReference type="Pfam" id="PF02826"/>
    </source>
</evidence>